<proteinExistence type="predicted"/>
<keyword evidence="3" id="KW-1185">Reference proteome</keyword>
<dbReference type="Proteomes" id="UP000076532">
    <property type="component" value="Unassembled WGS sequence"/>
</dbReference>
<protein>
    <submittedName>
        <fullName evidence="2">Uncharacterized protein</fullName>
    </submittedName>
</protein>
<reference evidence="2 3" key="1">
    <citation type="journal article" date="2016" name="Mol. Biol. Evol.">
        <title>Comparative Genomics of Early-Diverging Mushroom-Forming Fungi Provides Insights into the Origins of Lignocellulose Decay Capabilities.</title>
        <authorList>
            <person name="Nagy L.G."/>
            <person name="Riley R."/>
            <person name="Tritt A."/>
            <person name="Adam C."/>
            <person name="Daum C."/>
            <person name="Floudas D."/>
            <person name="Sun H."/>
            <person name="Yadav J.S."/>
            <person name="Pangilinan J."/>
            <person name="Larsson K.H."/>
            <person name="Matsuura K."/>
            <person name="Barry K."/>
            <person name="Labutti K."/>
            <person name="Kuo R."/>
            <person name="Ohm R.A."/>
            <person name="Bhattacharya S.S."/>
            <person name="Shirouzu T."/>
            <person name="Yoshinaga Y."/>
            <person name="Martin F.M."/>
            <person name="Grigoriev I.V."/>
            <person name="Hibbett D.S."/>
        </authorList>
    </citation>
    <scope>NUCLEOTIDE SEQUENCE [LARGE SCALE GENOMIC DNA]</scope>
    <source>
        <strain evidence="2 3">CBS 109695</strain>
    </source>
</reference>
<organism evidence="2 3">
    <name type="scientific">Athelia psychrophila</name>
    <dbReference type="NCBI Taxonomy" id="1759441"/>
    <lineage>
        <taxon>Eukaryota</taxon>
        <taxon>Fungi</taxon>
        <taxon>Dikarya</taxon>
        <taxon>Basidiomycota</taxon>
        <taxon>Agaricomycotina</taxon>
        <taxon>Agaricomycetes</taxon>
        <taxon>Agaricomycetidae</taxon>
        <taxon>Atheliales</taxon>
        <taxon>Atheliaceae</taxon>
        <taxon>Athelia</taxon>
    </lineage>
</organism>
<evidence type="ECO:0000256" key="1">
    <source>
        <dbReference type="SAM" id="MobiDB-lite"/>
    </source>
</evidence>
<evidence type="ECO:0000313" key="3">
    <source>
        <dbReference type="Proteomes" id="UP000076532"/>
    </source>
</evidence>
<accession>A0A166L4C7</accession>
<dbReference type="AlphaFoldDB" id="A0A166L4C7"/>
<name>A0A166L4C7_9AGAM</name>
<evidence type="ECO:0000313" key="2">
    <source>
        <dbReference type="EMBL" id="KZP22560.1"/>
    </source>
</evidence>
<sequence>MRGAYAGLLGEQAQSDARGMLAMRVHCNCNCVRRWGGGRASEGRKGTHSADTARLRAMHTGS</sequence>
<dbReference type="EMBL" id="KV417538">
    <property type="protein sequence ID" value="KZP22560.1"/>
    <property type="molecule type" value="Genomic_DNA"/>
</dbReference>
<feature type="non-terminal residue" evidence="2">
    <location>
        <position position="62"/>
    </location>
</feature>
<gene>
    <name evidence="2" type="ORF">FIBSPDRAFT_859347</name>
</gene>
<feature type="region of interest" description="Disordered" evidence="1">
    <location>
        <begin position="36"/>
        <end position="62"/>
    </location>
</feature>